<protein>
    <recommendedName>
        <fullName evidence="5">Thiol oxidase</fullName>
    </recommendedName>
</protein>
<feature type="region of interest" description="Disordered" evidence="1">
    <location>
        <begin position="949"/>
        <end position="1077"/>
    </location>
</feature>
<feature type="signal peptide" evidence="2">
    <location>
        <begin position="1"/>
        <end position="16"/>
    </location>
</feature>
<keyword evidence="2" id="KW-0732">Signal</keyword>
<evidence type="ECO:0008006" key="5">
    <source>
        <dbReference type="Google" id="ProtNLM"/>
    </source>
</evidence>
<evidence type="ECO:0000256" key="2">
    <source>
        <dbReference type="SAM" id="SignalP"/>
    </source>
</evidence>
<dbReference type="EMBL" id="CAUYUJ010014244">
    <property type="protein sequence ID" value="CAK0838699.1"/>
    <property type="molecule type" value="Genomic_DNA"/>
</dbReference>
<accession>A0ABN9T186</accession>
<feature type="region of interest" description="Disordered" evidence="1">
    <location>
        <begin position="607"/>
        <end position="917"/>
    </location>
</feature>
<evidence type="ECO:0000313" key="4">
    <source>
        <dbReference type="Proteomes" id="UP001189429"/>
    </source>
</evidence>
<reference evidence="3" key="1">
    <citation type="submission" date="2023-10" db="EMBL/GenBank/DDBJ databases">
        <authorList>
            <person name="Chen Y."/>
            <person name="Shah S."/>
            <person name="Dougan E. K."/>
            <person name="Thang M."/>
            <person name="Chan C."/>
        </authorList>
    </citation>
    <scope>NUCLEOTIDE SEQUENCE [LARGE SCALE GENOMIC DNA]</scope>
</reference>
<keyword evidence="4" id="KW-1185">Reference proteome</keyword>
<feature type="compositionally biased region" description="Low complexity" evidence="1">
    <location>
        <begin position="873"/>
        <end position="895"/>
    </location>
</feature>
<feature type="compositionally biased region" description="Low complexity" evidence="1">
    <location>
        <begin position="815"/>
        <end position="864"/>
    </location>
</feature>
<organism evidence="3 4">
    <name type="scientific">Prorocentrum cordatum</name>
    <dbReference type="NCBI Taxonomy" id="2364126"/>
    <lineage>
        <taxon>Eukaryota</taxon>
        <taxon>Sar</taxon>
        <taxon>Alveolata</taxon>
        <taxon>Dinophyceae</taxon>
        <taxon>Prorocentrales</taxon>
        <taxon>Prorocentraceae</taxon>
        <taxon>Prorocentrum</taxon>
    </lineage>
</organism>
<proteinExistence type="predicted"/>
<gene>
    <name evidence="3" type="ORF">PCOR1329_LOCUS34594</name>
</gene>
<feature type="compositionally biased region" description="Polar residues" evidence="1">
    <location>
        <begin position="683"/>
        <end position="697"/>
    </location>
</feature>
<feature type="compositionally biased region" description="Low complexity" evidence="1">
    <location>
        <begin position="623"/>
        <end position="637"/>
    </location>
</feature>
<feature type="compositionally biased region" description="Low complexity" evidence="1">
    <location>
        <begin position="465"/>
        <end position="485"/>
    </location>
</feature>
<feature type="compositionally biased region" description="Low complexity" evidence="1">
    <location>
        <begin position="767"/>
        <end position="779"/>
    </location>
</feature>
<evidence type="ECO:0000313" key="3">
    <source>
        <dbReference type="EMBL" id="CAK0838699.1"/>
    </source>
</evidence>
<feature type="region of interest" description="Disordered" evidence="1">
    <location>
        <begin position="440"/>
        <end position="523"/>
    </location>
</feature>
<sequence length="1077" mass="115301">MGRFFLASLFLRSCFAVSLRRNAQADRESEACTDAPPGRWCHASVMWAKTVGCEQHPDWFPGDPSQYSLGDFQSLLHSLGEAECSLPCPHKSKGAGSRAVGLLELGESSSSTARLGNEVAPALDQTSTYGFSSAEFTEMMEESWEPKATTSTRGAAKTDEADCQDAHVGSMCYHAMTFLRTKGIAKHPTWYPSLNGDSTMRDVQEVLHTAGKADCPKPCPAHDAEQLKNFHDDDVIEVFDNGRQVPSAAYELRDAAADCGDTVEGEWCYNSIMWLKKTGLVKHPDWYPHLTRESSMADFQAALHNQRKMNCPLPCKNVSNVDASVVTESPSETNFEEVSQEDATTTVPEPIRTGAEQCEDALEGSHCYKAISRVIDVGIWMHPEQFQGLNRHSSRDQVQKHLYQHGKYECGWPCPKKQLDRSRRVLKRVEDMTEKELGSYMSHEWDGSDGYVDSDEYDPHEAVQPSDAEAALGAPAARSAGASSEQSASTADNATQPEEGVDAATLPGKDESTQEPMPVVNTKKQTPLGLKDQCRDAQVGELCYSAVTWAQGVGVHERPQWYTGLSKTSTFREFQAFLHKSRPGICEMPCGNLREVRPFEAEAEAADTSEELLPVIDGGGQKVVPTTTTEPTLEPEVQANSTAEANDTAEEPAMEADTSETSEEALPVVDPNGTEDNLPDIEQSVQQQQEATSTDEANATAEALAPQPGAATAEAAEGDASRAENATAAEELPALDQGEHENGSAVQEPAPQREANSTEEENRSAEEPAPQTEAATVEAAEADTSEEPLPSVDPEGQEIEIAAEEDMEGIEHQRAAAQEQASEPQSAEDAAMEAEQAAALQGARGAEANATEEATPAAEAPAEPQAEREASAAEEATSAAEAPAEPPAEAAAAEPDASEEPLPVVDPEGQELEIAAEDIAAIEQQRAFAKEQAELRAMVEALKAENAALKAQPAPGHEADQAAAAAPEPVPETNSTAGEEPALSPDAAAAVANTTAEEEKANTTAAGDTAAASDDNATSDSDDNATGDSSEAAAFAQKEAVQPRPRRKAVYAEPLPYVNQEARVTSVMQERDEEEDR</sequence>
<feature type="compositionally biased region" description="Low complexity" evidence="1">
    <location>
        <begin position="699"/>
        <end position="715"/>
    </location>
</feature>
<evidence type="ECO:0000256" key="1">
    <source>
        <dbReference type="SAM" id="MobiDB-lite"/>
    </source>
</evidence>
<name>A0ABN9T186_9DINO</name>
<feature type="compositionally biased region" description="Acidic residues" evidence="1">
    <location>
        <begin position="647"/>
        <end position="663"/>
    </location>
</feature>
<comment type="caution">
    <text evidence="3">The sequence shown here is derived from an EMBL/GenBank/DDBJ whole genome shotgun (WGS) entry which is preliminary data.</text>
</comment>
<feature type="chain" id="PRO_5047081985" description="Thiol oxidase" evidence="2">
    <location>
        <begin position="17"/>
        <end position="1077"/>
    </location>
</feature>
<feature type="compositionally biased region" description="Acidic residues" evidence="1">
    <location>
        <begin position="795"/>
        <end position="808"/>
    </location>
</feature>
<feature type="compositionally biased region" description="Low complexity" evidence="1">
    <location>
        <begin position="1002"/>
        <end position="1019"/>
    </location>
</feature>
<feature type="compositionally biased region" description="Polar residues" evidence="1">
    <location>
        <begin position="486"/>
        <end position="496"/>
    </location>
</feature>
<feature type="compositionally biased region" description="Low complexity" evidence="1">
    <location>
        <begin position="949"/>
        <end position="967"/>
    </location>
</feature>
<dbReference type="Proteomes" id="UP001189429">
    <property type="component" value="Unassembled WGS sequence"/>
</dbReference>